<evidence type="ECO:0000313" key="6">
    <source>
        <dbReference type="EMBL" id="TWV46414.1"/>
    </source>
</evidence>
<keyword evidence="2" id="KW-0547">Nucleotide-binding</keyword>
<comment type="caution">
    <text evidence="6">The sequence shown here is derived from an EMBL/GenBank/DDBJ whole genome shotgun (WGS) entry which is preliminary data.</text>
</comment>
<evidence type="ECO:0000256" key="2">
    <source>
        <dbReference type="ARBA" id="ARBA00022806"/>
    </source>
</evidence>
<dbReference type="Pfam" id="PF12705">
    <property type="entry name" value="PDDEXK_1"/>
    <property type="match status" value="1"/>
</dbReference>
<organism evidence="6 7">
    <name type="scientific">Streptomyces misionensis</name>
    <dbReference type="NCBI Taxonomy" id="67331"/>
    <lineage>
        <taxon>Bacteria</taxon>
        <taxon>Bacillati</taxon>
        <taxon>Actinomycetota</taxon>
        <taxon>Actinomycetes</taxon>
        <taxon>Kitasatosporales</taxon>
        <taxon>Streptomycetaceae</taxon>
        <taxon>Streptomyces</taxon>
    </lineage>
</organism>
<dbReference type="GO" id="GO:0006281">
    <property type="term" value="P:DNA repair"/>
    <property type="evidence" value="ECO:0007669"/>
    <property type="project" value="UniProtKB-KW"/>
</dbReference>
<keyword evidence="2" id="KW-0347">Helicase</keyword>
<reference evidence="6" key="1">
    <citation type="journal article" date="2019" name="Microbiol. Resour. Announc.">
        <title>Draft Genomic Sequences of Streptomyces misionensis and Streptomyces albidoflavus, bacteria applied for phytopathogen biocontrol.</title>
        <authorList>
            <person name="Pylro V."/>
            <person name="Dias A."/>
            <person name="Andreote F."/>
            <person name="Varani A."/>
            <person name="Andreote C."/>
            <person name="Bernardo E."/>
            <person name="Martins T."/>
        </authorList>
    </citation>
    <scope>NUCLEOTIDE SEQUENCE [LARGE SCALE GENOMIC DNA]</scope>
    <source>
        <strain evidence="6">66</strain>
    </source>
</reference>
<feature type="domain" description="PD-(D/E)XK endonuclease-like" evidence="5">
    <location>
        <begin position="62"/>
        <end position="211"/>
    </location>
</feature>
<keyword evidence="1" id="KW-0227">DNA damage</keyword>
<dbReference type="InterPro" id="IPR038726">
    <property type="entry name" value="PDDEXK_AddAB-type"/>
</dbReference>
<dbReference type="AlphaFoldDB" id="A0A5C6JTG5"/>
<evidence type="ECO:0000256" key="3">
    <source>
        <dbReference type="ARBA" id="ARBA00023204"/>
    </source>
</evidence>
<dbReference type="GO" id="GO:0004386">
    <property type="term" value="F:helicase activity"/>
    <property type="evidence" value="ECO:0007669"/>
    <property type="project" value="UniProtKB-KW"/>
</dbReference>
<keyword evidence="3" id="KW-0234">DNA repair</keyword>
<dbReference type="Gene3D" id="3.90.320.10">
    <property type="match status" value="1"/>
</dbReference>
<sequence>TPEETRLIASWDRDLDALARELLLARRTVTDVPLPVTLTATQLLLLAEDPDALAQELARPMPRPPQRAARRGTRFHAWVESRYEELALPLLEPDELPGGDAEIADEEDLEALKEAFERTEYARRTPYRVEAPAQLTLAGRVVRGRIDAVYRTGEGAAATYEIVDWKTGREHTADPLQLAVYRLAWAEQQGVPLDSVTAAFLYVRTGEVVRPAKLPDRPALERLLGGDPDPAPGGAGPAPDVTWRPPRV</sequence>
<keyword evidence="2" id="KW-0067">ATP-binding</keyword>
<dbReference type="EMBL" id="VOGW01000086">
    <property type="protein sequence ID" value="TWV46414.1"/>
    <property type="molecule type" value="Genomic_DNA"/>
</dbReference>
<evidence type="ECO:0000256" key="4">
    <source>
        <dbReference type="SAM" id="MobiDB-lite"/>
    </source>
</evidence>
<dbReference type="RefSeq" id="WP_146465609.1">
    <property type="nucleotide sequence ID" value="NZ_VOGW01000086.1"/>
</dbReference>
<evidence type="ECO:0000313" key="7">
    <source>
        <dbReference type="Proteomes" id="UP000320481"/>
    </source>
</evidence>
<feature type="non-terminal residue" evidence="6">
    <location>
        <position position="1"/>
    </location>
</feature>
<keyword evidence="7" id="KW-1185">Reference proteome</keyword>
<name>A0A5C6JTG5_9ACTN</name>
<gene>
    <name evidence="6" type="ORF">FRZ03_14750</name>
</gene>
<protein>
    <submittedName>
        <fullName evidence="6">PD-(D/E)XK nuclease family protein</fullName>
    </submittedName>
</protein>
<feature type="region of interest" description="Disordered" evidence="4">
    <location>
        <begin position="217"/>
        <end position="248"/>
    </location>
</feature>
<accession>A0A5C6JTG5</accession>
<evidence type="ECO:0000259" key="5">
    <source>
        <dbReference type="Pfam" id="PF12705"/>
    </source>
</evidence>
<evidence type="ECO:0000256" key="1">
    <source>
        <dbReference type="ARBA" id="ARBA00022763"/>
    </source>
</evidence>
<dbReference type="Proteomes" id="UP000320481">
    <property type="component" value="Unassembled WGS sequence"/>
</dbReference>
<keyword evidence="2" id="KW-0378">Hydrolase</keyword>
<proteinExistence type="predicted"/>
<dbReference type="InterPro" id="IPR011604">
    <property type="entry name" value="PDDEXK-like_dom_sf"/>
</dbReference>